<dbReference type="Gene3D" id="2.70.70.10">
    <property type="entry name" value="Glucose Permease (Domain IIA)"/>
    <property type="match status" value="1"/>
</dbReference>
<dbReference type="PANTHER" id="PTHR37813:SF1">
    <property type="entry name" value="FELS-2 PROPHAGE PROTEIN"/>
    <property type="match status" value="1"/>
</dbReference>
<feature type="domain" description="M23ase beta-sheet core" evidence="3">
    <location>
        <begin position="867"/>
        <end position="964"/>
    </location>
</feature>
<evidence type="ECO:0000256" key="1">
    <source>
        <dbReference type="ARBA" id="ARBA00022612"/>
    </source>
</evidence>
<dbReference type="PANTHER" id="PTHR37813">
    <property type="entry name" value="FELS-2 PROPHAGE PROTEIN"/>
    <property type="match status" value="1"/>
</dbReference>
<feature type="domain" description="Phage tail tape measure protein" evidence="4">
    <location>
        <begin position="442"/>
        <end position="638"/>
    </location>
</feature>
<evidence type="ECO:0000256" key="2">
    <source>
        <dbReference type="SAM" id="MobiDB-lite"/>
    </source>
</evidence>
<dbReference type="InterPro" id="IPR011055">
    <property type="entry name" value="Dup_hybrid_motif"/>
</dbReference>
<feature type="region of interest" description="Disordered" evidence="2">
    <location>
        <begin position="1135"/>
        <end position="1157"/>
    </location>
</feature>
<dbReference type="InterPro" id="IPR016047">
    <property type="entry name" value="M23ase_b-sheet_dom"/>
</dbReference>
<gene>
    <name evidence="5" type="ORF">DEIGR_100847</name>
</gene>
<dbReference type="NCBIfam" id="TIGR01760">
    <property type="entry name" value="tape_meas_TP901"/>
    <property type="match status" value="1"/>
</dbReference>
<reference evidence="6" key="1">
    <citation type="submission" date="2015-11" db="EMBL/GenBank/DDBJ databases">
        <title>Draft Genome Sequence of the Radioresistant Bacterium Deinococcus grandis, Isolated from Freshwater Fish in Japan.</title>
        <authorList>
            <person name="Satoh K."/>
            <person name="Onodera T."/>
            <person name="Omoso K."/>
            <person name="Takeda-Yano K."/>
            <person name="Katayama T."/>
            <person name="Oono Y."/>
            <person name="Narumi I."/>
        </authorList>
    </citation>
    <scope>NUCLEOTIDE SEQUENCE [LARGE SCALE GENOMIC DNA]</scope>
    <source>
        <strain evidence="6">ATCC 43672</strain>
    </source>
</reference>
<dbReference type="Pfam" id="PF10145">
    <property type="entry name" value="PhageMin_Tail"/>
    <property type="match status" value="1"/>
</dbReference>
<dbReference type="RefSeq" id="WP_058975522.1">
    <property type="nucleotide sequence ID" value="NZ_BCMS01000001.1"/>
</dbReference>
<accession>A0A124BRD0</accession>
<comment type="caution">
    <text evidence="5">The sequence shown here is derived from an EMBL/GenBank/DDBJ whole genome shotgun (WGS) entry which is preliminary data.</text>
</comment>
<dbReference type="Proteomes" id="UP000056209">
    <property type="component" value="Unassembled WGS sequence"/>
</dbReference>
<evidence type="ECO:0000259" key="3">
    <source>
        <dbReference type="Pfam" id="PF01551"/>
    </source>
</evidence>
<evidence type="ECO:0000313" key="6">
    <source>
        <dbReference type="Proteomes" id="UP000056209"/>
    </source>
</evidence>
<proteinExistence type="predicted"/>
<dbReference type="EMBL" id="BCMS01000001">
    <property type="protein sequence ID" value="GAQ20820.1"/>
    <property type="molecule type" value="Genomic_DNA"/>
</dbReference>
<feature type="compositionally biased region" description="Basic and acidic residues" evidence="2">
    <location>
        <begin position="1139"/>
        <end position="1157"/>
    </location>
</feature>
<dbReference type="OrthoDB" id="74365at2"/>
<sequence>MTQSDAPDTPGISLGSLTADVAFNLDEAQLKRALDAAEARLGKKIEIPVLVGGNAIPALRDLRAELDRVSGQTTKVSREQAAAARSLEQQYRAAGQAQVQAARVTAAESAAAAAKIREQSAAYSLQTRMAAQAARDERVRSQATITALENEQRSYRNLWRARQLSDDETIEAQRRIYQQALLQAQAVDKQSDAYRRLTQVMASAQNTVNNVQGINTPGGFSAGITQGILQAVGNLGPFGQLLEQVITSGMQAAEQAAREGARDVAQQAGAGLQSGLAGQQGRVRQAAVNLAHEVQDGAEDALDIHSPSRVMRRIGQFAGDGLRDGLLSKRAEVGAAAKALANAAEVNATPNIPVVATPVSGGALGGAALPAVLPSAQAGLRGVATQAALATAALGGTALAAGAVSVALVNGTQKAAAYQQGLAEISTLTNKMPGDLDDLGRKMLKLGVDTRRSFADLKAGYEEILGASVRGTDSEPVALQFLERSAQLARVTREETKVAADALTSILNAYELDATSAARVTDMLWASISAGKVRLGEISGSLGAVAGQAKSLGVPLEELLGAMALLTTRGIPASTALEYIRSALTNVQKPSKEARDLAKSLGIEFSATSLKSMGLVKFLDQLGRGVGDNSQALATLIGDVGGLQAVIGLLNGGLSDTGGILSKVTNSTGELDRATAKLKGTAQDSVGEFNAAWDRTQILFNGTLLSSFTTFLEKGVNPLLIKLGDLKEAMNNAATPAELHATLQITAKDDGTTAILKFLLGAGQQIEKGFNPANNPALRAAAFIVARTGLGRGAGEAAPTNQADLTLKRIQPQVGEGPLLPGQQRAVQQATDGIVQALGMAGKRILNEFGVSGKDYHHDGAVRADATHNGIDFGAPRGTPILAPFAGQISTRQDARNGKVFELVDALGNKLVGIHLDQFDAGVQEALRKGGGKALILRGQQIGTVGNTGTTAGSAPHLHLMGYRAGSTTPVDARTIGYAGLDGSVRPADTNTTRTATTFVKKTDQALIAEARRILDRIEAATKAGDVTGKVKAEAVLKAFTDSGPRAAAALEIVRSEAKATRKEVSQYGQTFDKLKGQLDLAGSTFKLSDDAQGYVRSLDAISKAAQAAASSEKAKNGETAKYRALLDLAGDAAGKARQQREGDDRAAQQAADKAKARAKEQAQLRARYAAQARDLEVSEQQATLARVRTLNSAELDAFKGTQAQRVALIKRQAADEANAREQVARAVRDKTIREAQNAGGPNMGTAIEQARQAYTDEVQAARLAQQTANRAALAGEAQAVRQVRDAYGELATGLREKIRAGQVDEEALAAYRKRVDELATSARAAGVAGSRFVTGAQASAEAVYQLAIDAQVASGAYDNVGDSYDRATRAGQGYTVTLERALDLLPDGEAATDAYVRALEDLATQGRVSADTLNAVRQAIADRTVIWQLEAEQIARVTTEGLGAADALAQVGDTEGAIDTLYGTLDDLYTRLENGEDVAAAIGQVVDRLNDLGSALDLDTEFGTFVAGLGGMIDDQIAQVVDKIADPATGAKLAAKLKVFLADLRGQLPKYADPYAAGLIPGGNGFAPQVQDGADLATITRARDLGTLIAETTDPAALQGVIAEVTDLLASEAGKKLSDGTRQGLEDGVKDAQTYLGILSDLTEEAVVDGWERGTRGALANPTPTNEFTSWAQKIFDLGAAGLNDPTTFDGLTQSLDEARASGELTIADLQNLLALIEQLKSASDNVDLGPIGRMKGNYDGLLTRGVGIEQARAAGELDTVDAATQLRGLAKEAERYAAAAQAAGDAELAGQFRQIARGAREAAGAIGKLMDAQEYLDWGGQVAGSLGQVAGALGEIEQAYDGVTGEKLSTPWKDLAANLDGAQNAAKKLGSMITDVVKLLANPADIGAWVSLITNVVSSIADAISGFKKAQAEVARLKQEFAQDNPLLNPGDYQKAYTRSRGFLADVFGGGPEVVNEIDKIGVMFAKSLQDALIGGIKTGMVEAIKQNDFSLFKSTLRENTFDGLLAGMVDAFLKDEILKSILAPAIKAWSDALKTPDTADDAAALAGIDAAISQVDQRAERFYTDVAPKFMDLQQRWGIDPAQSGGGTSGSRPVFGNAPDVQYGAPPRVLFPPEALLGFTAFGQAVPEWRAGVAEWRQINAEFRQTVADLGRSRPGGLQPLSGGAL</sequence>
<evidence type="ECO:0000259" key="4">
    <source>
        <dbReference type="Pfam" id="PF10145"/>
    </source>
</evidence>
<dbReference type="CDD" id="cd12797">
    <property type="entry name" value="M23_peptidase"/>
    <property type="match status" value="1"/>
</dbReference>
<keyword evidence="6" id="KW-1185">Reference proteome</keyword>
<dbReference type="Pfam" id="PF01551">
    <property type="entry name" value="Peptidase_M23"/>
    <property type="match status" value="1"/>
</dbReference>
<name>A0A124BRD0_9DEIO</name>
<dbReference type="InterPro" id="IPR010090">
    <property type="entry name" value="Phage_tape_meas"/>
</dbReference>
<evidence type="ECO:0000313" key="5">
    <source>
        <dbReference type="EMBL" id="GAQ20820.1"/>
    </source>
</evidence>
<protein>
    <submittedName>
        <fullName evidence="5">Phage tail tape measure protein, family, core region domain protein</fullName>
    </submittedName>
</protein>
<keyword evidence="1" id="KW-1188">Viral release from host cell</keyword>
<organism evidence="5 6">
    <name type="scientific">Deinococcus grandis</name>
    <dbReference type="NCBI Taxonomy" id="57498"/>
    <lineage>
        <taxon>Bacteria</taxon>
        <taxon>Thermotogati</taxon>
        <taxon>Deinococcota</taxon>
        <taxon>Deinococci</taxon>
        <taxon>Deinococcales</taxon>
        <taxon>Deinococcaceae</taxon>
        <taxon>Deinococcus</taxon>
    </lineage>
</organism>
<dbReference type="SUPFAM" id="SSF51261">
    <property type="entry name" value="Duplicated hybrid motif"/>
    <property type="match status" value="1"/>
</dbReference>